<feature type="compositionally biased region" description="Low complexity" evidence="1">
    <location>
        <begin position="95"/>
        <end position="110"/>
    </location>
</feature>
<feature type="compositionally biased region" description="Acidic residues" evidence="1">
    <location>
        <begin position="79"/>
        <end position="88"/>
    </location>
</feature>
<feature type="region of interest" description="Disordered" evidence="1">
    <location>
        <begin position="374"/>
        <end position="401"/>
    </location>
</feature>
<protein>
    <submittedName>
        <fullName evidence="2">Uncharacterized protein</fullName>
    </submittedName>
</protein>
<evidence type="ECO:0000313" key="2">
    <source>
        <dbReference type="EMBL" id="KAK0739245.1"/>
    </source>
</evidence>
<comment type="caution">
    <text evidence="2">The sequence shown here is derived from an EMBL/GenBank/DDBJ whole genome shotgun (WGS) entry which is preliminary data.</text>
</comment>
<feature type="compositionally biased region" description="Basic and acidic residues" evidence="1">
    <location>
        <begin position="448"/>
        <end position="460"/>
    </location>
</feature>
<organism evidence="2 3">
    <name type="scientific">Apiosordaria backusii</name>
    <dbReference type="NCBI Taxonomy" id="314023"/>
    <lineage>
        <taxon>Eukaryota</taxon>
        <taxon>Fungi</taxon>
        <taxon>Dikarya</taxon>
        <taxon>Ascomycota</taxon>
        <taxon>Pezizomycotina</taxon>
        <taxon>Sordariomycetes</taxon>
        <taxon>Sordariomycetidae</taxon>
        <taxon>Sordariales</taxon>
        <taxon>Lasiosphaeriaceae</taxon>
        <taxon>Apiosordaria</taxon>
    </lineage>
</organism>
<feature type="compositionally biased region" description="Acidic residues" evidence="1">
    <location>
        <begin position="619"/>
        <end position="664"/>
    </location>
</feature>
<keyword evidence="3" id="KW-1185">Reference proteome</keyword>
<name>A0AA40BS26_9PEZI</name>
<proteinExistence type="predicted"/>
<feature type="compositionally biased region" description="Acidic residues" evidence="1">
    <location>
        <begin position="461"/>
        <end position="480"/>
    </location>
</feature>
<reference evidence="2" key="1">
    <citation type="submission" date="2023-06" db="EMBL/GenBank/DDBJ databases">
        <title>Genome-scale phylogeny and comparative genomics of the fungal order Sordariales.</title>
        <authorList>
            <consortium name="Lawrence Berkeley National Laboratory"/>
            <person name="Hensen N."/>
            <person name="Bonometti L."/>
            <person name="Westerberg I."/>
            <person name="Brannstrom I.O."/>
            <person name="Guillou S."/>
            <person name="Cros-Aarteil S."/>
            <person name="Calhoun S."/>
            <person name="Haridas S."/>
            <person name="Kuo A."/>
            <person name="Mondo S."/>
            <person name="Pangilinan J."/>
            <person name="Riley R."/>
            <person name="Labutti K."/>
            <person name="Andreopoulos B."/>
            <person name="Lipzen A."/>
            <person name="Chen C."/>
            <person name="Yanf M."/>
            <person name="Daum C."/>
            <person name="Ng V."/>
            <person name="Clum A."/>
            <person name="Steindorff A."/>
            <person name="Ohm R."/>
            <person name="Martin F."/>
            <person name="Silar P."/>
            <person name="Natvig D."/>
            <person name="Lalanne C."/>
            <person name="Gautier V."/>
            <person name="Ament-Velasquez S.L."/>
            <person name="Kruys A."/>
            <person name="Hutchinson M.I."/>
            <person name="Powell A.J."/>
            <person name="Barry K."/>
            <person name="Miller A.N."/>
            <person name="Grigoriev I.V."/>
            <person name="Debuchy R."/>
            <person name="Gladieux P."/>
            <person name="Thoren M.H."/>
            <person name="Johannesson H."/>
        </authorList>
    </citation>
    <scope>NUCLEOTIDE SEQUENCE</scope>
    <source>
        <strain evidence="2">CBS 540.89</strain>
    </source>
</reference>
<feature type="region of interest" description="Disordered" evidence="1">
    <location>
        <begin position="1"/>
        <end position="34"/>
    </location>
</feature>
<feature type="region of interest" description="Disordered" evidence="1">
    <location>
        <begin position="613"/>
        <end position="676"/>
    </location>
</feature>
<feature type="compositionally biased region" description="Gly residues" evidence="1">
    <location>
        <begin position="374"/>
        <end position="396"/>
    </location>
</feature>
<accession>A0AA40BS26</accession>
<feature type="region of interest" description="Disordered" evidence="1">
    <location>
        <begin position="448"/>
        <end position="491"/>
    </location>
</feature>
<dbReference type="AlphaFoldDB" id="A0AA40BS26"/>
<feature type="compositionally biased region" description="Polar residues" evidence="1">
    <location>
        <begin position="19"/>
        <end position="34"/>
    </location>
</feature>
<feature type="region of interest" description="Disordered" evidence="1">
    <location>
        <begin position="49"/>
        <end position="138"/>
    </location>
</feature>
<dbReference type="Proteomes" id="UP001172159">
    <property type="component" value="Unassembled WGS sequence"/>
</dbReference>
<gene>
    <name evidence="2" type="ORF">B0T21DRAFT_346578</name>
</gene>
<dbReference type="EMBL" id="JAUKTV010000004">
    <property type="protein sequence ID" value="KAK0739245.1"/>
    <property type="molecule type" value="Genomic_DNA"/>
</dbReference>
<sequence length="692" mass="77263">MSPSFVTTHRPRITGGSGEASSSRNTHRATTPDTRSIHFARWIFEQQQRTADNDNVDTMGGDPNLNSITRHQSPVIVISDDEDDGNDDDNAHGQSNNSPNPSRTPSSLRSIQTSGTGIKRKISHTPLHNNGDDSTIVVRRPLPSSVSVEMQIDSEPIAEPADPVVPKDYFHSLLPLEIRNKIYRLLLVSPKPIPVKDLWQEVIRTSTRRTRTRGAPPTRNVTRRRGRVPAMGEEPNPEFILDPRILRVCKQSFEEAKVILYGENTFWYLLRDPNCVGPTRGSGGGGGSRTYRGRGRGYTAAAGAGVAVVVVVVHLSIEMERNRTGGEYLGLMTAALERLVCGGGMGSIPFHLRTLTVIVSPIYEQVARSVVVGMGGDGGNGNGNGGQQQHQHGGGQQQQQVNNNTAVTVREPRYLSVVGLFSRGSATLKALQRINVDFLRVSVHVNSHLDGRRGGEGDGRVEEEEEEQGQEDSEGEEEQVDGQGNPVAKPRRWHLEMTLDLRWLARHMEKLRKEGPVGELWENDAIVRAARVERGKAAERNLQRLRKLIEDACEMPEYVVKRGVVDGLWNTAEQAEVKRLEEKKRLEKRFEMDGYDNLDPSRRDVVELRRKLRKRRDDGNEEDSDEDSDENEDSDEEESGSDSEEDSDSDEESDDDEDGEEEELNNMPLSKKLKSLVISIDKVQGEWKCFRI</sequence>
<evidence type="ECO:0000256" key="1">
    <source>
        <dbReference type="SAM" id="MobiDB-lite"/>
    </source>
</evidence>
<evidence type="ECO:0000313" key="3">
    <source>
        <dbReference type="Proteomes" id="UP001172159"/>
    </source>
</evidence>